<proteinExistence type="predicted"/>
<dbReference type="Proteomes" id="UP000591131">
    <property type="component" value="Unassembled WGS sequence"/>
</dbReference>
<dbReference type="PROSITE" id="PS50021">
    <property type="entry name" value="CH"/>
    <property type="match status" value="1"/>
</dbReference>
<organism evidence="3 4">
    <name type="scientific">Perkinsus chesapeaki</name>
    <name type="common">Clam parasite</name>
    <name type="synonym">Perkinsus andrewsi</name>
    <dbReference type="NCBI Taxonomy" id="330153"/>
    <lineage>
        <taxon>Eukaryota</taxon>
        <taxon>Sar</taxon>
        <taxon>Alveolata</taxon>
        <taxon>Perkinsozoa</taxon>
        <taxon>Perkinsea</taxon>
        <taxon>Perkinsida</taxon>
        <taxon>Perkinsidae</taxon>
        <taxon>Perkinsus</taxon>
    </lineage>
</organism>
<dbReference type="InterPro" id="IPR001715">
    <property type="entry name" value="CH_dom"/>
</dbReference>
<feature type="domain" description="Calponin-homology (CH)" evidence="2">
    <location>
        <begin position="42"/>
        <end position="149"/>
    </location>
</feature>
<dbReference type="Gene3D" id="1.10.418.10">
    <property type="entry name" value="Calponin-like domain"/>
    <property type="match status" value="1"/>
</dbReference>
<dbReference type="EMBL" id="JAAPAO010000234">
    <property type="protein sequence ID" value="KAF4666480.1"/>
    <property type="molecule type" value="Genomic_DNA"/>
</dbReference>
<gene>
    <name evidence="3" type="ORF">FOL47_004081</name>
</gene>
<evidence type="ECO:0000313" key="3">
    <source>
        <dbReference type="EMBL" id="KAF4666480.1"/>
    </source>
</evidence>
<dbReference type="AlphaFoldDB" id="A0A7J6M5P3"/>
<reference evidence="3 4" key="1">
    <citation type="submission" date="2020-04" db="EMBL/GenBank/DDBJ databases">
        <title>Perkinsus chesapeaki whole genome sequence.</title>
        <authorList>
            <person name="Bogema D.R."/>
        </authorList>
    </citation>
    <scope>NUCLEOTIDE SEQUENCE [LARGE SCALE GENOMIC DNA]</scope>
    <source>
        <strain evidence="3">ATCC PRA-425</strain>
    </source>
</reference>
<evidence type="ECO:0000259" key="2">
    <source>
        <dbReference type="PROSITE" id="PS50021"/>
    </source>
</evidence>
<dbReference type="GO" id="GO:0008017">
    <property type="term" value="F:microtubule binding"/>
    <property type="evidence" value="ECO:0007669"/>
    <property type="project" value="TreeGrafter"/>
</dbReference>
<accession>A0A7J6M5P3</accession>
<dbReference type="InterPro" id="IPR010441">
    <property type="entry name" value="CH_2"/>
</dbReference>
<dbReference type="GO" id="GO:0005930">
    <property type="term" value="C:axoneme"/>
    <property type="evidence" value="ECO:0007669"/>
    <property type="project" value="TreeGrafter"/>
</dbReference>
<feature type="region of interest" description="Disordered" evidence="1">
    <location>
        <begin position="1"/>
        <end position="20"/>
    </location>
</feature>
<dbReference type="PANTHER" id="PTHR12509:SF8">
    <property type="entry name" value="SPERMATOGENESIS-ASSOCIATED PROTEIN 4"/>
    <property type="match status" value="1"/>
</dbReference>
<dbReference type="SUPFAM" id="SSF47576">
    <property type="entry name" value="Calponin-homology domain, CH-domain"/>
    <property type="match status" value="1"/>
</dbReference>
<evidence type="ECO:0000256" key="1">
    <source>
        <dbReference type="SAM" id="MobiDB-lite"/>
    </source>
</evidence>
<dbReference type="GO" id="GO:0051493">
    <property type="term" value="P:regulation of cytoskeleton organization"/>
    <property type="evidence" value="ECO:0007669"/>
    <property type="project" value="TreeGrafter"/>
</dbReference>
<dbReference type="InterPro" id="IPR036872">
    <property type="entry name" value="CH_dom_sf"/>
</dbReference>
<protein>
    <recommendedName>
        <fullName evidence="2">Calponin-homology (CH) domain-containing protein</fullName>
    </recommendedName>
</protein>
<feature type="region of interest" description="Disordered" evidence="1">
    <location>
        <begin position="155"/>
        <end position="177"/>
    </location>
</feature>
<dbReference type="PANTHER" id="PTHR12509">
    <property type="entry name" value="SPERMATOGENESIS-ASSOCIATED 4-RELATED"/>
    <property type="match status" value="1"/>
</dbReference>
<dbReference type="Pfam" id="PF06294">
    <property type="entry name" value="CH_2"/>
    <property type="match status" value="1"/>
</dbReference>
<name>A0A7J6M5P3_PERCH</name>
<keyword evidence="4" id="KW-1185">Reference proteome</keyword>
<evidence type="ECO:0000313" key="4">
    <source>
        <dbReference type="Proteomes" id="UP000591131"/>
    </source>
</evidence>
<dbReference type="OrthoDB" id="62528at2759"/>
<comment type="caution">
    <text evidence="3">The sequence shown here is derived from an EMBL/GenBank/DDBJ whole genome shotgun (WGS) entry which is preliminary data.</text>
</comment>
<sequence>MTVVSDDVPPPSSPSGSPTQEASQALSMIAYAGMNSGLKREKFLPREVQKWLQSLDLTYAVKNPHRDFANGFLVAEVFSRYFPGQVTMHSFDPGLSLATKQNNWESLFKFFNKYHVDITVEDFEPVIHNRPGAGVTLITKVYSILTKRKPGAVVVGSGGGGDRRNAPIVDGGQEEGTPSYARTTASVVLRDDEIDRTVDDNQRTVKALIALDAHNQDQLGNKGGAAGINDSQYRLYPQGRLAASRLGMSLGSGRGESRTIRQEDDQATLQVKHIEVKSLERPPAAAHVVGFGEEGGGGVDGRSSSFLQARRRIGLESMASTSRSGGGRSVLDAIQSIVTPVVEGHLKGGPALVRSLDPRRDMAVCLFEKASSKAGDGAVDDVVVDALAAIQKEADSIAMLLIESPVELWRFWKVFEPVFHSMDDDSSLLSSFGEACRAVGAAMARIDAPLAMKSAKEVLLLQITSIICRTGGHGHRAACLMALLFQPSATSDLTEMLSALRDEMAYCFLGRLSEILPTFLTCLDWVVAHTSLVDDEGLADVCVYYALEGVSSASSMARATGLGILLKLATHRSLMDVIRQAIMGGGPPVSSVVRGMEGGGQRIWWGIQVSVVALLVTFLEGAGEGCDEDREALELLLRALNAAKSMVVRKVAVAALAWSKALEAYEEVLMEPFLMALVGLPDSVRNFILHPSVECSRHHSAMPDSASYCLKIWWTERMKENPDGVRWPAKPKVTAAKFLTVALRSEGSSVGGDSMSFPLLEVLDSISAEEGGQDDGEEREVWLTLFRELSGPLFSSLLSPSLHDQASLCIGRLLVRGAQESVSAGELASLIMRRLLVPYYQGKADERVDEERLVEFIRNFEPEQAVVLAMDQFRDKLNDV</sequence>
<dbReference type="InterPro" id="IPR052111">
    <property type="entry name" value="Spermatogenesis_Ciliary_MAP"/>
</dbReference>